<accession>A0A191WB04</accession>
<name>A0A191WB04_9MICO</name>
<gene>
    <name evidence="1" type="ORF">ATC03_00155</name>
</gene>
<dbReference type="AlphaFoldDB" id="A0A191WB04"/>
<dbReference type="Proteomes" id="UP000078437">
    <property type="component" value="Chromosome"/>
</dbReference>
<reference evidence="1 2" key="1">
    <citation type="journal article" date="2016" name="Int. J. Syst. Evol. Microbiol.">
        <title>Agromyces aureus sp. nov., isolated from the rhizosphere of Salix caprea L. grown in a heavy-metal-contaminated soil.</title>
        <authorList>
            <person name="Corretto E."/>
            <person name="Antonielli L."/>
            <person name="Sessitsch A."/>
            <person name="Compant S."/>
            <person name="Gorfer M."/>
            <person name="Kuffner M."/>
            <person name="Brader G."/>
        </authorList>
    </citation>
    <scope>NUCLEOTIDE SEQUENCE [LARGE SCALE GENOMIC DNA]</scope>
    <source>
        <strain evidence="1 2">AR33</strain>
    </source>
</reference>
<proteinExistence type="predicted"/>
<dbReference type="KEGG" id="agy:ATC03_00155"/>
<keyword evidence="2" id="KW-1185">Reference proteome</keyword>
<reference evidence="2" key="2">
    <citation type="submission" date="2016-01" db="EMBL/GenBank/DDBJ databases">
        <title>Complete genome sequence of Agromyces aureus AR33T and comparison with related organisms.</title>
        <authorList>
            <person name="Corretto E."/>
            <person name="Antonielli L."/>
            <person name="Sessitsch A."/>
            <person name="Brader G."/>
        </authorList>
    </citation>
    <scope>NUCLEOTIDE SEQUENCE [LARGE SCALE GENOMIC DNA]</scope>
    <source>
        <strain evidence="2">AR33</strain>
    </source>
</reference>
<sequence length="83" mass="8678">MESRVTTTPSSGPYVVPFTTTESEVPGSAATALVAPTVIIMRHAAAIAVSALGVRRAMLFNFNVMFPSLDGSGLDVISSFFRG</sequence>
<evidence type="ECO:0000313" key="2">
    <source>
        <dbReference type="Proteomes" id="UP000078437"/>
    </source>
</evidence>
<dbReference type="EMBL" id="CP013979">
    <property type="protein sequence ID" value="ANJ25417.1"/>
    <property type="molecule type" value="Genomic_DNA"/>
</dbReference>
<protein>
    <submittedName>
        <fullName evidence="1">Uncharacterized protein</fullName>
    </submittedName>
</protein>
<evidence type="ECO:0000313" key="1">
    <source>
        <dbReference type="EMBL" id="ANJ25417.1"/>
    </source>
</evidence>
<organism evidence="1 2">
    <name type="scientific">Agromyces aureus</name>
    <dbReference type="NCBI Taxonomy" id="453304"/>
    <lineage>
        <taxon>Bacteria</taxon>
        <taxon>Bacillati</taxon>
        <taxon>Actinomycetota</taxon>
        <taxon>Actinomycetes</taxon>
        <taxon>Micrococcales</taxon>
        <taxon>Microbacteriaceae</taxon>
        <taxon>Agromyces</taxon>
    </lineage>
</organism>